<dbReference type="SUPFAM" id="SSF81321">
    <property type="entry name" value="Family A G protein-coupled receptor-like"/>
    <property type="match status" value="1"/>
</dbReference>
<dbReference type="InterPro" id="IPR017452">
    <property type="entry name" value="GPCR_Rhodpsn_7TM"/>
</dbReference>
<feature type="transmembrane region" description="Helical" evidence="13">
    <location>
        <begin position="66"/>
        <end position="86"/>
    </location>
</feature>
<accession>A0A671LJ67</accession>
<feature type="transmembrane region" description="Helical" evidence="13">
    <location>
        <begin position="28"/>
        <end position="54"/>
    </location>
</feature>
<evidence type="ECO:0000256" key="6">
    <source>
        <dbReference type="ARBA" id="ARBA00022989"/>
    </source>
</evidence>
<keyword evidence="5 13" id="KW-0681">Retinal protein</keyword>
<keyword evidence="2 13" id="KW-0600">Photoreceptor protein</keyword>
<evidence type="ECO:0000256" key="5">
    <source>
        <dbReference type="ARBA" id="ARBA00022925"/>
    </source>
</evidence>
<evidence type="ECO:0000256" key="4">
    <source>
        <dbReference type="ARBA" id="ARBA00022692"/>
    </source>
</evidence>
<keyword evidence="6 13" id="KW-1133">Transmembrane helix</keyword>
<feature type="transmembrane region" description="Helical" evidence="13">
    <location>
        <begin position="241"/>
        <end position="268"/>
    </location>
</feature>
<dbReference type="InterPro" id="IPR050125">
    <property type="entry name" value="GPCR_opsins"/>
</dbReference>
<keyword evidence="11 13" id="KW-0675">Receptor</keyword>
<evidence type="ECO:0000256" key="10">
    <source>
        <dbReference type="ARBA" id="ARBA00023157"/>
    </source>
</evidence>
<keyword evidence="9 13" id="KW-0472">Membrane</keyword>
<feature type="region of interest" description="Disordered" evidence="14">
    <location>
        <begin position="328"/>
        <end position="350"/>
    </location>
</feature>
<feature type="transmembrane region" description="Helical" evidence="13">
    <location>
        <begin position="144"/>
        <end position="164"/>
    </location>
</feature>
<organism evidence="16 17">
    <name type="scientific">Sinocyclocheilus anshuiensis</name>
    <dbReference type="NCBI Taxonomy" id="1608454"/>
    <lineage>
        <taxon>Eukaryota</taxon>
        <taxon>Metazoa</taxon>
        <taxon>Chordata</taxon>
        <taxon>Craniata</taxon>
        <taxon>Vertebrata</taxon>
        <taxon>Euteleostomi</taxon>
        <taxon>Actinopterygii</taxon>
        <taxon>Neopterygii</taxon>
        <taxon>Teleostei</taxon>
        <taxon>Ostariophysi</taxon>
        <taxon>Cypriniformes</taxon>
        <taxon>Cyprinidae</taxon>
        <taxon>Cyprininae</taxon>
        <taxon>Sinocyclocheilus</taxon>
    </lineage>
</organism>
<comment type="similarity">
    <text evidence="13">Belongs to the G-protein coupled receptor 1 family. Opsin subfamily.</text>
</comment>
<proteinExistence type="inferred from homology"/>
<comment type="subcellular location">
    <subcellularLocation>
        <location evidence="1 13">Membrane</location>
        <topology evidence="1 13">Multi-pass membrane protein</topology>
    </subcellularLocation>
</comment>
<dbReference type="Proteomes" id="UP000472260">
    <property type="component" value="Unassembled WGS sequence"/>
</dbReference>
<keyword evidence="4 13" id="KW-0812">Transmembrane</keyword>
<evidence type="ECO:0000256" key="11">
    <source>
        <dbReference type="ARBA" id="ARBA00023170"/>
    </source>
</evidence>
<dbReference type="PANTHER" id="PTHR24240">
    <property type="entry name" value="OPSIN"/>
    <property type="match status" value="1"/>
</dbReference>
<dbReference type="Ensembl" id="ENSSANT00000019610.1">
    <property type="protein sequence ID" value="ENSSANP00000018377.1"/>
    <property type="gene ID" value="ENSSANG00000009617.1"/>
</dbReference>
<dbReference type="GO" id="GO:0007602">
    <property type="term" value="P:phototransduction"/>
    <property type="evidence" value="ECO:0007669"/>
    <property type="project" value="UniProtKB-KW"/>
</dbReference>
<dbReference type="PRINTS" id="PR00237">
    <property type="entry name" value="GPCRRHODOPSN"/>
</dbReference>
<dbReference type="GO" id="GO:0009881">
    <property type="term" value="F:photoreceptor activity"/>
    <property type="evidence" value="ECO:0007669"/>
    <property type="project" value="UniProtKB-KW"/>
</dbReference>
<evidence type="ECO:0000313" key="16">
    <source>
        <dbReference type="Ensembl" id="ENSSANP00000018377.1"/>
    </source>
</evidence>
<dbReference type="PRINTS" id="PR00238">
    <property type="entry name" value="OPSIN"/>
</dbReference>
<evidence type="ECO:0000256" key="8">
    <source>
        <dbReference type="ARBA" id="ARBA00023040"/>
    </source>
</evidence>
<feature type="compositionally biased region" description="Polar residues" evidence="14">
    <location>
        <begin position="332"/>
        <end position="350"/>
    </location>
</feature>
<dbReference type="Pfam" id="PF00001">
    <property type="entry name" value="7tm_1"/>
    <property type="match status" value="1"/>
</dbReference>
<evidence type="ECO:0000256" key="2">
    <source>
        <dbReference type="ARBA" id="ARBA00022543"/>
    </source>
</evidence>
<keyword evidence="12 13" id="KW-0807">Transducer</keyword>
<feature type="transmembrane region" description="Helical" evidence="13">
    <location>
        <begin position="106"/>
        <end position="124"/>
    </location>
</feature>
<feature type="transmembrane region" description="Helical" evidence="13">
    <location>
        <begin position="190"/>
        <end position="220"/>
    </location>
</feature>
<reference evidence="16" key="2">
    <citation type="submission" date="2025-09" db="UniProtKB">
        <authorList>
            <consortium name="Ensembl"/>
        </authorList>
    </citation>
    <scope>IDENTIFICATION</scope>
</reference>
<evidence type="ECO:0000256" key="7">
    <source>
        <dbReference type="ARBA" id="ARBA00022991"/>
    </source>
</evidence>
<evidence type="ECO:0000313" key="17">
    <source>
        <dbReference type="Proteomes" id="UP000472260"/>
    </source>
</evidence>
<evidence type="ECO:0000256" key="14">
    <source>
        <dbReference type="SAM" id="MobiDB-lite"/>
    </source>
</evidence>
<evidence type="ECO:0000259" key="15">
    <source>
        <dbReference type="PROSITE" id="PS50262"/>
    </source>
</evidence>
<evidence type="ECO:0000256" key="13">
    <source>
        <dbReference type="RuleBase" id="RU004951"/>
    </source>
</evidence>
<evidence type="ECO:0000256" key="3">
    <source>
        <dbReference type="ARBA" id="ARBA00022606"/>
    </source>
</evidence>
<feature type="domain" description="G-protein coupled receptors family 1 profile" evidence="15">
    <location>
        <begin position="45"/>
        <end position="295"/>
    </location>
</feature>
<name>A0A671LJ67_9TELE</name>
<dbReference type="AlphaFoldDB" id="A0A671LJ67"/>
<evidence type="ECO:0000256" key="9">
    <source>
        <dbReference type="ARBA" id="ARBA00023136"/>
    </source>
</evidence>
<dbReference type="GO" id="GO:0016020">
    <property type="term" value="C:membrane"/>
    <property type="evidence" value="ECO:0007669"/>
    <property type="project" value="UniProtKB-SubCell"/>
</dbReference>
<protein>
    <submittedName>
        <fullName evidence="16">Parapinopsin a</fullName>
    </submittedName>
</protein>
<evidence type="ECO:0000256" key="12">
    <source>
        <dbReference type="ARBA" id="ARBA00023224"/>
    </source>
</evidence>
<dbReference type="GO" id="GO:0004930">
    <property type="term" value="F:G protein-coupled receptor activity"/>
    <property type="evidence" value="ECO:0007669"/>
    <property type="project" value="UniProtKB-KW"/>
</dbReference>
<sequence>GDLMAIIASESVIPTSAVNDTIIPRMGYTILAVIIGFFSVFGIILSMNVIVVTLKHRQLRQPLKFTLVNLAVADLGCATFGGLPTMVTNAMGYFSLGSVECVLEGFAVAFFVIAGLCSVAIIAVERCMVVCRPVGSVTFQTRHAVAGAVIAWVWSFLWNTPSLFGWGSYELEGVQTSCAPDWYSRNLANVSYIMCYFLLCFALPFSVIVISYTCLLWTLLRKVTKLKMSEGGSTARAETQVACMVVVMVMAFLLTWLPYAAFALSVILDPNLYIDPVIATVPMYLAKSSINYIIHLNKHAVPFLLCGRNPWAAEAESEDHMAPEQRWDILGSKSSPSTQKNYCNTNHRKT</sequence>
<dbReference type="PROSITE" id="PS00237">
    <property type="entry name" value="G_PROTEIN_RECEP_F1_1"/>
    <property type="match status" value="1"/>
</dbReference>
<keyword evidence="8 13" id="KW-0297">G-protein coupled receptor</keyword>
<dbReference type="InterPro" id="IPR000276">
    <property type="entry name" value="GPCR_Rhodpsn"/>
</dbReference>
<keyword evidence="10" id="KW-1015">Disulfide bond</keyword>
<dbReference type="GO" id="GO:0007601">
    <property type="term" value="P:visual perception"/>
    <property type="evidence" value="ECO:0007669"/>
    <property type="project" value="InterPro"/>
</dbReference>
<dbReference type="PROSITE" id="PS50262">
    <property type="entry name" value="G_PROTEIN_RECEP_F1_2"/>
    <property type="match status" value="1"/>
</dbReference>
<reference evidence="16" key="1">
    <citation type="submission" date="2025-08" db="UniProtKB">
        <authorList>
            <consortium name="Ensembl"/>
        </authorList>
    </citation>
    <scope>IDENTIFICATION</scope>
</reference>
<dbReference type="Gene3D" id="1.20.1070.10">
    <property type="entry name" value="Rhodopsin 7-helix transmembrane proteins"/>
    <property type="match status" value="1"/>
</dbReference>
<comment type="caution">
    <text evidence="13">Lacks conserved residue(s) required for the propagation of feature annotation.</text>
</comment>
<evidence type="ECO:0000256" key="1">
    <source>
        <dbReference type="ARBA" id="ARBA00004141"/>
    </source>
</evidence>
<dbReference type="InterPro" id="IPR001760">
    <property type="entry name" value="Opsin"/>
</dbReference>
<keyword evidence="3 13" id="KW-0716">Sensory transduction</keyword>
<keyword evidence="17" id="KW-1185">Reference proteome</keyword>
<keyword evidence="7 13" id="KW-0157">Chromophore</keyword>